<dbReference type="FunFam" id="1.10.3730.20:FF:000001">
    <property type="entry name" value="Quaternary ammonium compound resistance transporter SugE"/>
    <property type="match status" value="1"/>
</dbReference>
<sequence length="104" mass="11198">MEWIYLLIAGIGEVIGVIGINMVTKKKDMLSIGSLLGGFAVSFIFLSIAMQTIPMSTAYAIWTGLGTVGSTLIGMFVYGESKDWRRILFMGMILSAAVGLKLIS</sequence>
<dbReference type="EMBL" id="FOHE01000009">
    <property type="protein sequence ID" value="SET35310.1"/>
    <property type="molecule type" value="Genomic_DNA"/>
</dbReference>
<keyword evidence="3" id="KW-1003">Cell membrane</keyword>
<evidence type="ECO:0000313" key="9">
    <source>
        <dbReference type="EMBL" id="SET35310.1"/>
    </source>
</evidence>
<dbReference type="PANTHER" id="PTHR30561:SF0">
    <property type="entry name" value="GUANIDINIUM EXPORTER"/>
    <property type="match status" value="1"/>
</dbReference>
<evidence type="ECO:0000256" key="3">
    <source>
        <dbReference type="ARBA" id="ARBA00022475"/>
    </source>
</evidence>
<dbReference type="Pfam" id="PF00893">
    <property type="entry name" value="Multi_Drug_Res"/>
    <property type="match status" value="1"/>
</dbReference>
<feature type="transmembrane region" description="Helical" evidence="8">
    <location>
        <begin position="35"/>
        <end position="53"/>
    </location>
</feature>
<comment type="subcellular location">
    <subcellularLocation>
        <location evidence="1 7">Cell membrane</location>
        <topology evidence="1 7">Multi-pass membrane protein</topology>
    </subcellularLocation>
</comment>
<comment type="similarity">
    <text evidence="7">Belongs to the drug/metabolite transporter (DMT) superfamily. Small multidrug resistance (SMR) (TC 2.A.7.1) family.</text>
</comment>
<evidence type="ECO:0000313" key="10">
    <source>
        <dbReference type="Proteomes" id="UP000198618"/>
    </source>
</evidence>
<dbReference type="Gene3D" id="1.10.3730.20">
    <property type="match status" value="1"/>
</dbReference>
<proteinExistence type="inferred from homology"/>
<gene>
    <name evidence="9" type="ORF">SAMN05216389_109127</name>
</gene>
<evidence type="ECO:0000256" key="2">
    <source>
        <dbReference type="ARBA" id="ARBA00022448"/>
    </source>
</evidence>
<keyword evidence="4 7" id="KW-0812">Transmembrane</keyword>
<keyword evidence="2" id="KW-0813">Transport</keyword>
<dbReference type="OrthoDB" id="21828at2"/>
<dbReference type="Proteomes" id="UP000198618">
    <property type="component" value="Unassembled WGS sequence"/>
</dbReference>
<keyword evidence="5 8" id="KW-1133">Transmembrane helix</keyword>
<dbReference type="GO" id="GO:0022857">
    <property type="term" value="F:transmembrane transporter activity"/>
    <property type="evidence" value="ECO:0007669"/>
    <property type="project" value="InterPro"/>
</dbReference>
<evidence type="ECO:0000256" key="4">
    <source>
        <dbReference type="ARBA" id="ARBA00022692"/>
    </source>
</evidence>
<feature type="transmembrane region" description="Helical" evidence="8">
    <location>
        <begin position="59"/>
        <end position="79"/>
    </location>
</feature>
<dbReference type="GO" id="GO:0005886">
    <property type="term" value="C:plasma membrane"/>
    <property type="evidence" value="ECO:0007669"/>
    <property type="project" value="UniProtKB-SubCell"/>
</dbReference>
<accession>A0A1I0DRS9</accession>
<name>A0A1I0DRS9_9BACI</name>
<dbReference type="InterPro" id="IPR037185">
    <property type="entry name" value="EmrE-like"/>
</dbReference>
<dbReference type="AlphaFoldDB" id="A0A1I0DRS9"/>
<dbReference type="RefSeq" id="WP_090869911.1">
    <property type="nucleotide sequence ID" value="NZ_FOHE01000009.1"/>
</dbReference>
<evidence type="ECO:0000256" key="1">
    <source>
        <dbReference type="ARBA" id="ARBA00004651"/>
    </source>
</evidence>
<dbReference type="STRING" id="930131.SAMN05216389_109127"/>
<keyword evidence="6 8" id="KW-0472">Membrane</keyword>
<dbReference type="SUPFAM" id="SSF103481">
    <property type="entry name" value="Multidrug resistance efflux transporter EmrE"/>
    <property type="match status" value="1"/>
</dbReference>
<keyword evidence="10" id="KW-1185">Reference proteome</keyword>
<organism evidence="9 10">
    <name type="scientific">Oceanobacillus limi</name>
    <dbReference type="NCBI Taxonomy" id="930131"/>
    <lineage>
        <taxon>Bacteria</taxon>
        <taxon>Bacillati</taxon>
        <taxon>Bacillota</taxon>
        <taxon>Bacilli</taxon>
        <taxon>Bacillales</taxon>
        <taxon>Bacillaceae</taxon>
        <taxon>Oceanobacillus</taxon>
    </lineage>
</organism>
<dbReference type="InterPro" id="IPR000390">
    <property type="entry name" value="Small_drug/metabolite_transptr"/>
</dbReference>
<evidence type="ECO:0000256" key="5">
    <source>
        <dbReference type="ARBA" id="ARBA00022989"/>
    </source>
</evidence>
<feature type="transmembrane region" description="Helical" evidence="8">
    <location>
        <begin position="86"/>
        <end position="103"/>
    </location>
</feature>
<dbReference type="InterPro" id="IPR045324">
    <property type="entry name" value="Small_multidrug_res"/>
</dbReference>
<evidence type="ECO:0000256" key="6">
    <source>
        <dbReference type="ARBA" id="ARBA00023136"/>
    </source>
</evidence>
<evidence type="ECO:0000256" key="8">
    <source>
        <dbReference type="SAM" id="Phobius"/>
    </source>
</evidence>
<protein>
    <submittedName>
        <fullName evidence="9">Paired small multidrug resistance pump</fullName>
    </submittedName>
</protein>
<evidence type="ECO:0000256" key="7">
    <source>
        <dbReference type="RuleBase" id="RU003942"/>
    </source>
</evidence>
<dbReference type="PANTHER" id="PTHR30561">
    <property type="entry name" value="SMR FAMILY PROTON-DEPENDENT DRUG EFFLUX TRANSPORTER SUGE"/>
    <property type="match status" value="1"/>
</dbReference>
<reference evidence="9 10" key="1">
    <citation type="submission" date="2016-10" db="EMBL/GenBank/DDBJ databases">
        <authorList>
            <person name="de Groot N.N."/>
        </authorList>
    </citation>
    <scope>NUCLEOTIDE SEQUENCE [LARGE SCALE GENOMIC DNA]</scope>
    <source>
        <strain evidence="9 10">IBRC-M 10780</strain>
    </source>
</reference>
<feature type="transmembrane region" description="Helical" evidence="8">
    <location>
        <begin position="6"/>
        <end position="23"/>
    </location>
</feature>